<evidence type="ECO:0000256" key="1">
    <source>
        <dbReference type="ARBA" id="ARBA00022490"/>
    </source>
</evidence>
<protein>
    <recommendedName>
        <fullName evidence="8">Probable molybdenum cofactor guanylyltransferase</fullName>
        <shortName evidence="8">MoCo guanylyltransferase</shortName>
        <ecNumber evidence="8">2.7.7.77</ecNumber>
    </recommendedName>
    <alternativeName>
        <fullName evidence="8">GTP:molybdopterin guanylyltransferase</fullName>
    </alternativeName>
    <alternativeName>
        <fullName evidence="8">Mo-MPT guanylyltransferase</fullName>
    </alternativeName>
    <alternativeName>
        <fullName evidence="8">Molybdopterin guanylyltransferase</fullName>
    </alternativeName>
    <alternativeName>
        <fullName evidence="8">Molybdopterin-guanine dinucleotide synthase</fullName>
        <shortName evidence="8">MGD synthase</shortName>
    </alternativeName>
</protein>
<dbReference type="Proteomes" id="UP001589797">
    <property type="component" value="Unassembled WGS sequence"/>
</dbReference>
<dbReference type="CDD" id="cd02503">
    <property type="entry name" value="MobA"/>
    <property type="match status" value="1"/>
</dbReference>
<keyword evidence="1 8" id="KW-0963">Cytoplasm</keyword>
<dbReference type="GO" id="GO:0016779">
    <property type="term" value="F:nucleotidyltransferase activity"/>
    <property type="evidence" value="ECO:0007669"/>
    <property type="project" value="UniProtKB-KW"/>
</dbReference>
<gene>
    <name evidence="8" type="primary">mobA</name>
    <name evidence="10" type="ORF">ACFFIP_01905</name>
</gene>
<dbReference type="EMBL" id="JBHLWI010000004">
    <property type="protein sequence ID" value="MFC0261419.1"/>
    <property type="molecule type" value="Genomic_DNA"/>
</dbReference>
<dbReference type="InterPro" id="IPR013482">
    <property type="entry name" value="Molybde_CF_guanTrfase"/>
</dbReference>
<dbReference type="SUPFAM" id="SSF53448">
    <property type="entry name" value="Nucleotide-diphospho-sugar transferases"/>
    <property type="match status" value="1"/>
</dbReference>
<evidence type="ECO:0000256" key="6">
    <source>
        <dbReference type="ARBA" id="ARBA00023134"/>
    </source>
</evidence>
<evidence type="ECO:0000256" key="2">
    <source>
        <dbReference type="ARBA" id="ARBA00022679"/>
    </source>
</evidence>
<comment type="domain">
    <text evidence="8">The N-terminal domain determines nucleotide recognition and specific binding, while the C-terminal domain determines the specific binding to the target protein.</text>
</comment>
<accession>A0ABV6FNI1</accession>
<keyword evidence="3 8" id="KW-0479">Metal-binding</keyword>
<sequence>MDKKQNITGVILAGGKNSRMGSDKGLLQVGGKSIIERQIEVLQPLVKEIIIIHNGDNYTELGHQIYKDIMPDCGPMGGIYTALMVSQTAKIFVLSCDMPFISSELVKMIIEKTENCEIAIPRNGEKLEPLCAVYDQSCIETFRELLDQKALKMMDALKLFRVKELTITQEILAKQPFTNINTPEDYLKITFQT</sequence>
<evidence type="ECO:0000256" key="4">
    <source>
        <dbReference type="ARBA" id="ARBA00022741"/>
    </source>
</evidence>
<feature type="domain" description="MobA-like NTP transferase" evidence="9">
    <location>
        <begin position="9"/>
        <end position="154"/>
    </location>
</feature>
<dbReference type="HAMAP" id="MF_00316">
    <property type="entry name" value="MobA"/>
    <property type="match status" value="1"/>
</dbReference>
<keyword evidence="10" id="KW-0548">Nucleotidyltransferase</keyword>
<comment type="cofactor">
    <cofactor evidence="8">
        <name>Mg(2+)</name>
        <dbReference type="ChEBI" id="CHEBI:18420"/>
    </cofactor>
</comment>
<keyword evidence="7 8" id="KW-0501">Molybdenum cofactor biosynthesis</keyword>
<dbReference type="InterPro" id="IPR025877">
    <property type="entry name" value="MobA-like_NTP_Trfase"/>
</dbReference>
<dbReference type="Pfam" id="PF12804">
    <property type="entry name" value="NTP_transf_3"/>
    <property type="match status" value="1"/>
</dbReference>
<comment type="subcellular location">
    <subcellularLocation>
        <location evidence="8">Cytoplasm</location>
    </subcellularLocation>
</comment>
<keyword evidence="6 8" id="KW-0342">GTP-binding</keyword>
<comment type="similarity">
    <text evidence="8">Belongs to the MobA family.</text>
</comment>
<feature type="binding site" evidence="8">
    <location>
        <position position="97"/>
    </location>
    <ligand>
        <name>GTP</name>
        <dbReference type="ChEBI" id="CHEBI:37565"/>
    </ligand>
</feature>
<evidence type="ECO:0000256" key="7">
    <source>
        <dbReference type="ARBA" id="ARBA00023150"/>
    </source>
</evidence>
<keyword evidence="4 8" id="KW-0547">Nucleotide-binding</keyword>
<comment type="function">
    <text evidence="8">Transfers a GMP moiety from GTP to Mo-molybdopterin (Mo-MPT) cofactor (Moco or molybdenum cofactor) to form Mo-molybdopterin guanine dinucleotide (Mo-MGD) cofactor.</text>
</comment>
<name>A0ABV6FNI1_9BACT</name>
<keyword evidence="11" id="KW-1185">Reference proteome</keyword>
<keyword evidence="2 8" id="KW-0808">Transferase</keyword>
<evidence type="ECO:0000313" key="11">
    <source>
        <dbReference type="Proteomes" id="UP001589797"/>
    </source>
</evidence>
<evidence type="ECO:0000256" key="8">
    <source>
        <dbReference type="HAMAP-Rule" id="MF_00316"/>
    </source>
</evidence>
<feature type="binding site" evidence="8">
    <location>
        <position position="68"/>
    </location>
    <ligand>
        <name>GTP</name>
        <dbReference type="ChEBI" id="CHEBI:37565"/>
    </ligand>
</feature>
<feature type="binding site" evidence="8">
    <location>
        <begin position="12"/>
        <end position="14"/>
    </location>
    <ligand>
        <name>GTP</name>
        <dbReference type="ChEBI" id="CHEBI:37565"/>
    </ligand>
</feature>
<organism evidence="10 11">
    <name type="scientific">Fontibacter flavus</name>
    <dbReference type="NCBI Taxonomy" id="654838"/>
    <lineage>
        <taxon>Bacteria</taxon>
        <taxon>Pseudomonadati</taxon>
        <taxon>Bacteroidota</taxon>
        <taxon>Cytophagia</taxon>
        <taxon>Cytophagales</taxon>
        <taxon>Cyclobacteriaceae</taxon>
        <taxon>Fontibacter</taxon>
    </lineage>
</organism>
<dbReference type="InterPro" id="IPR029044">
    <property type="entry name" value="Nucleotide-diphossugar_trans"/>
</dbReference>
<feature type="binding site" evidence="8">
    <location>
        <position position="97"/>
    </location>
    <ligand>
        <name>Mg(2+)</name>
        <dbReference type="ChEBI" id="CHEBI:18420"/>
    </ligand>
</feature>
<dbReference type="EC" id="2.7.7.77" evidence="8"/>
<dbReference type="PANTHER" id="PTHR19136:SF81">
    <property type="entry name" value="MOLYBDENUM COFACTOR GUANYLYLTRANSFERASE"/>
    <property type="match status" value="1"/>
</dbReference>
<dbReference type="RefSeq" id="WP_382385869.1">
    <property type="nucleotide sequence ID" value="NZ_JBHLWI010000004.1"/>
</dbReference>
<proteinExistence type="inferred from homology"/>
<evidence type="ECO:0000256" key="3">
    <source>
        <dbReference type="ARBA" id="ARBA00022723"/>
    </source>
</evidence>
<evidence type="ECO:0000256" key="5">
    <source>
        <dbReference type="ARBA" id="ARBA00022842"/>
    </source>
</evidence>
<feature type="binding site" evidence="8">
    <location>
        <position position="24"/>
    </location>
    <ligand>
        <name>GTP</name>
        <dbReference type="ChEBI" id="CHEBI:37565"/>
    </ligand>
</feature>
<comment type="catalytic activity">
    <reaction evidence="8">
        <text>Mo-molybdopterin + GTP + H(+) = Mo-molybdopterin guanine dinucleotide + diphosphate</text>
        <dbReference type="Rhea" id="RHEA:34243"/>
        <dbReference type="ChEBI" id="CHEBI:15378"/>
        <dbReference type="ChEBI" id="CHEBI:33019"/>
        <dbReference type="ChEBI" id="CHEBI:37565"/>
        <dbReference type="ChEBI" id="CHEBI:71302"/>
        <dbReference type="ChEBI" id="CHEBI:71310"/>
        <dbReference type="EC" id="2.7.7.77"/>
    </reaction>
</comment>
<dbReference type="PANTHER" id="PTHR19136">
    <property type="entry name" value="MOLYBDENUM COFACTOR GUANYLYLTRANSFERASE"/>
    <property type="match status" value="1"/>
</dbReference>
<dbReference type="Gene3D" id="3.90.550.10">
    <property type="entry name" value="Spore Coat Polysaccharide Biosynthesis Protein SpsA, Chain A"/>
    <property type="match status" value="1"/>
</dbReference>
<evidence type="ECO:0000259" key="9">
    <source>
        <dbReference type="Pfam" id="PF12804"/>
    </source>
</evidence>
<comment type="caution">
    <text evidence="10">The sequence shown here is derived from an EMBL/GenBank/DDBJ whole genome shotgun (WGS) entry which is preliminary data.</text>
</comment>
<comment type="caution">
    <text evidence="8">Lacks conserved residue(s) required for the propagation of feature annotation.</text>
</comment>
<reference evidence="10 11" key="1">
    <citation type="submission" date="2024-09" db="EMBL/GenBank/DDBJ databases">
        <authorList>
            <person name="Sun Q."/>
            <person name="Mori K."/>
        </authorList>
    </citation>
    <scope>NUCLEOTIDE SEQUENCE [LARGE SCALE GENOMIC DNA]</scope>
    <source>
        <strain evidence="10 11">CCM 7650</strain>
    </source>
</reference>
<evidence type="ECO:0000313" key="10">
    <source>
        <dbReference type="EMBL" id="MFC0261419.1"/>
    </source>
</evidence>
<keyword evidence="5 8" id="KW-0460">Magnesium</keyword>